<organism evidence="1 3">
    <name type="scientific">Puccinia graminis f. sp. tritici</name>
    <dbReference type="NCBI Taxonomy" id="56615"/>
    <lineage>
        <taxon>Eukaryota</taxon>
        <taxon>Fungi</taxon>
        <taxon>Dikarya</taxon>
        <taxon>Basidiomycota</taxon>
        <taxon>Pucciniomycotina</taxon>
        <taxon>Pucciniomycetes</taxon>
        <taxon>Pucciniales</taxon>
        <taxon>Pucciniaceae</taxon>
        <taxon>Puccinia</taxon>
    </lineage>
</organism>
<protein>
    <submittedName>
        <fullName evidence="1">Uncharacterized protein</fullName>
    </submittedName>
</protein>
<evidence type="ECO:0000313" key="4">
    <source>
        <dbReference type="Proteomes" id="UP000325313"/>
    </source>
</evidence>
<name>A0A5B0MN35_PUCGR</name>
<keyword evidence="3" id="KW-1185">Reference proteome</keyword>
<dbReference type="Proteomes" id="UP000324748">
    <property type="component" value="Unassembled WGS sequence"/>
</dbReference>
<dbReference type="Proteomes" id="UP000325313">
    <property type="component" value="Unassembled WGS sequence"/>
</dbReference>
<evidence type="ECO:0000313" key="3">
    <source>
        <dbReference type="Proteomes" id="UP000324748"/>
    </source>
</evidence>
<dbReference type="EMBL" id="VDEP01000008">
    <property type="protein sequence ID" value="KAA1137439.1"/>
    <property type="molecule type" value="Genomic_DNA"/>
</dbReference>
<dbReference type="AlphaFoldDB" id="A0A5B0MN35"/>
<evidence type="ECO:0000313" key="1">
    <source>
        <dbReference type="EMBL" id="KAA1077310.1"/>
    </source>
</evidence>
<evidence type="ECO:0000313" key="2">
    <source>
        <dbReference type="EMBL" id="KAA1137439.1"/>
    </source>
</evidence>
<dbReference type="EMBL" id="VSWC01000144">
    <property type="protein sequence ID" value="KAA1077310.1"/>
    <property type="molecule type" value="Genomic_DNA"/>
</dbReference>
<accession>A0A5B0MN35</accession>
<reference evidence="3 4" key="1">
    <citation type="submission" date="2019-05" db="EMBL/GenBank/DDBJ databases">
        <title>Emergence of the Ug99 lineage of the wheat stem rust pathogen through somatic hybridization.</title>
        <authorList>
            <person name="Li F."/>
            <person name="Upadhyaya N.M."/>
            <person name="Sperschneider J."/>
            <person name="Matny O."/>
            <person name="Nguyen-Phuc H."/>
            <person name="Mago R."/>
            <person name="Raley C."/>
            <person name="Miller M.E."/>
            <person name="Silverstein K.A.T."/>
            <person name="Henningsen E."/>
            <person name="Hirsch C.D."/>
            <person name="Visser B."/>
            <person name="Pretorius Z.A."/>
            <person name="Steffenson B.J."/>
            <person name="Schwessinger B."/>
            <person name="Dodds P.N."/>
            <person name="Figueroa M."/>
        </authorList>
    </citation>
    <scope>NUCLEOTIDE SEQUENCE [LARGE SCALE GENOMIC DNA]</scope>
    <source>
        <strain evidence="1">21-0</strain>
        <strain evidence="2 4">Ug99</strain>
    </source>
</reference>
<gene>
    <name evidence="1" type="ORF">PGT21_002743</name>
    <name evidence="2" type="ORF">PGTUg99_014546</name>
</gene>
<sequence length="64" mass="7267">MKPDVLLTSVMSAVVVASPSVTCEGLLHCDYILRIVMFNNRLSFAMSIMSTAFRTCTPRKYHRR</sequence>
<comment type="caution">
    <text evidence="1">The sequence shown here is derived from an EMBL/GenBank/DDBJ whole genome shotgun (WGS) entry which is preliminary data.</text>
</comment>
<proteinExistence type="predicted"/>